<organism evidence="2">
    <name type="scientific">Panicum hallii</name>
    <dbReference type="NCBI Taxonomy" id="206008"/>
    <lineage>
        <taxon>Eukaryota</taxon>
        <taxon>Viridiplantae</taxon>
        <taxon>Streptophyta</taxon>
        <taxon>Embryophyta</taxon>
        <taxon>Tracheophyta</taxon>
        <taxon>Spermatophyta</taxon>
        <taxon>Magnoliopsida</taxon>
        <taxon>Liliopsida</taxon>
        <taxon>Poales</taxon>
        <taxon>Poaceae</taxon>
        <taxon>PACMAD clade</taxon>
        <taxon>Panicoideae</taxon>
        <taxon>Panicodae</taxon>
        <taxon>Paniceae</taxon>
        <taxon>Panicinae</taxon>
        <taxon>Panicum</taxon>
        <taxon>Panicum sect. Panicum</taxon>
    </lineage>
</organism>
<evidence type="ECO:0000313" key="2">
    <source>
        <dbReference type="EMBL" id="PVH34859.1"/>
    </source>
</evidence>
<dbReference type="AlphaFoldDB" id="A0A2T8IB17"/>
<evidence type="ECO:0000256" key="1">
    <source>
        <dbReference type="SAM" id="MobiDB-lite"/>
    </source>
</evidence>
<feature type="compositionally biased region" description="Low complexity" evidence="1">
    <location>
        <begin position="270"/>
        <end position="280"/>
    </location>
</feature>
<dbReference type="Gramene" id="PVH34859">
    <property type="protein sequence ID" value="PVH34859"/>
    <property type="gene ID" value="PAHAL_7G047300"/>
</dbReference>
<dbReference type="Proteomes" id="UP000243499">
    <property type="component" value="Chromosome 7"/>
</dbReference>
<reference evidence="2" key="1">
    <citation type="submission" date="2018-04" db="EMBL/GenBank/DDBJ databases">
        <title>WGS assembly of Panicum hallii.</title>
        <authorList>
            <person name="Lovell J."/>
            <person name="Jenkins J."/>
            <person name="Lowry D."/>
            <person name="Mamidi S."/>
            <person name="Sreedasyam A."/>
            <person name="Weng X."/>
            <person name="Barry K."/>
            <person name="Bonette J."/>
            <person name="Campitelli B."/>
            <person name="Daum C."/>
            <person name="Gordon S."/>
            <person name="Gould B."/>
            <person name="Lipzen A."/>
            <person name="Macqueen A."/>
            <person name="Palacio-Mejia J."/>
            <person name="Plott C."/>
            <person name="Shakirov E."/>
            <person name="Shu S."/>
            <person name="Yoshinaga Y."/>
            <person name="Zane M."/>
            <person name="Rokhsar D."/>
            <person name="Grimwood J."/>
            <person name="Schmutz J."/>
            <person name="Juenger T."/>
        </authorList>
    </citation>
    <scope>NUCLEOTIDE SEQUENCE [LARGE SCALE GENOMIC DNA]</scope>
    <source>
        <strain evidence="2">FIL2</strain>
    </source>
</reference>
<protein>
    <submittedName>
        <fullName evidence="2">Uncharacterized protein</fullName>
    </submittedName>
</protein>
<gene>
    <name evidence="2" type="ORF">PAHAL_7G047300</name>
</gene>
<feature type="region of interest" description="Disordered" evidence="1">
    <location>
        <begin position="227"/>
        <end position="286"/>
    </location>
</feature>
<feature type="compositionally biased region" description="Acidic residues" evidence="1">
    <location>
        <begin position="242"/>
        <end position="252"/>
    </location>
</feature>
<name>A0A2T8IB17_9POAL</name>
<accession>A0A2T8IB17</accession>
<sequence>MAAPSNVSWDHAGHLHTNALHWEGFPRLLWESLRLFFYTEPPQYDGWQPIKVDVVGYHLLDTIETAALEAIHLFCNQHPMEVAGHPISLFPAIDSSDPEWNFRTAHYGHMLGDLAEEILRGTIRFMNVQHHYQILLRRGMGQLTGIAQGHYRNVDRQVTQIEELQALVTEKKEIITAQEETILHREDQINESNAIITQHNMIIEFLQEQIHDLILEVDDAHAHIDELQQQPVPPAVPVVPEGAEEDPEEIEGVSDLNSEHGDLEPNPQPDHSSSSTQSSVDDLDDF</sequence>
<proteinExistence type="predicted"/>
<dbReference type="EMBL" id="CM008052">
    <property type="protein sequence ID" value="PVH34859.1"/>
    <property type="molecule type" value="Genomic_DNA"/>
</dbReference>